<accession>A0A444VQR7</accession>
<sequence>MKKAVIILVITGLGLVGAAYYFSHESLKLMEQVQEDEHLNEVLLENEMIADESAREELIYGNTIIYQSIDLSKPEYAVINPCMQKFQASDELDALCLNTILDVVVDDFGEQGFINAVIGASIDYDNLALDHTFLDNLFSERSSLANRLNLGFLNRYRNPSNLQRAFDRYKTHLLKNIPKSLYQKVFEKQVDECLSAYEEIADQNNKEAFFEDIYFKADSQNSHGQYWKYTFWKRREIEKNDKIIYAILSEIKRHYDDQ</sequence>
<dbReference type="EMBL" id="JJMP01000001">
    <property type="protein sequence ID" value="RYC53141.1"/>
    <property type="molecule type" value="Genomic_DNA"/>
</dbReference>
<proteinExistence type="predicted"/>
<evidence type="ECO:0008006" key="3">
    <source>
        <dbReference type="Google" id="ProtNLM"/>
    </source>
</evidence>
<dbReference type="AlphaFoldDB" id="A0A444VQR7"/>
<evidence type="ECO:0000313" key="2">
    <source>
        <dbReference type="Proteomes" id="UP000290261"/>
    </source>
</evidence>
<gene>
    <name evidence="1" type="ORF">DN53_02680</name>
</gene>
<name>A0A444VQR7_9FLAO</name>
<comment type="caution">
    <text evidence="1">The sequence shown here is derived from an EMBL/GenBank/DDBJ whole genome shotgun (WGS) entry which is preliminary data.</text>
</comment>
<keyword evidence="2" id="KW-1185">Reference proteome</keyword>
<organism evidence="1 2">
    <name type="scientific">Flagellimonas olearia</name>
    <dbReference type="NCBI Taxonomy" id="552546"/>
    <lineage>
        <taxon>Bacteria</taxon>
        <taxon>Pseudomonadati</taxon>
        <taxon>Bacteroidota</taxon>
        <taxon>Flavobacteriia</taxon>
        <taxon>Flavobacteriales</taxon>
        <taxon>Flavobacteriaceae</taxon>
        <taxon>Flagellimonas</taxon>
    </lineage>
</organism>
<reference evidence="1 2" key="1">
    <citation type="submission" date="2014-04" db="EMBL/GenBank/DDBJ databases">
        <title>Whole genome of Muricauda olearia.</title>
        <authorList>
            <person name="Zhang X.-H."/>
            <person name="Tang K."/>
        </authorList>
    </citation>
    <scope>NUCLEOTIDE SEQUENCE [LARGE SCALE GENOMIC DNA]</scope>
    <source>
        <strain evidence="1 2">Th120</strain>
    </source>
</reference>
<dbReference type="SUPFAM" id="SSF81901">
    <property type="entry name" value="HCP-like"/>
    <property type="match status" value="1"/>
</dbReference>
<dbReference type="RefSeq" id="WP_129652841.1">
    <property type="nucleotide sequence ID" value="NZ_ML142907.1"/>
</dbReference>
<evidence type="ECO:0000313" key="1">
    <source>
        <dbReference type="EMBL" id="RYC53141.1"/>
    </source>
</evidence>
<dbReference type="Proteomes" id="UP000290261">
    <property type="component" value="Unassembled WGS sequence"/>
</dbReference>
<protein>
    <recommendedName>
        <fullName evidence="3">DUF4375 domain-containing protein</fullName>
    </recommendedName>
</protein>